<sequence>MRSLSALESDFWRAPSAHNTQPWVLRYSDDAVEVGWDPGRVLPEGDPTGRDLRLSLGAFVECCLVVCAGAGLRVGFRVEEGPHRVGVLHRAGEPYDTPFTVEDVRRRASARGGYRPGRLDARLVEELAGYGGELRRVPCRELTGLLREADRDLFGDAPVTAELRHWLRLAPSHPRYRLDGLTDRALALSRAEALGLRAALSLLAHPLPRRAGLPRALAAASRGLLDHDGDVLVLVAPKDCGPAGQVTMGRVLMRQWLALSRHGHATHPLSQIIDRAGTRAALARLLGVDDPARLMNVARVGRPAGPPTRSARLR</sequence>
<evidence type="ECO:0000313" key="1">
    <source>
        <dbReference type="EMBL" id="MBB5817567.1"/>
    </source>
</evidence>
<dbReference type="Proteomes" id="UP000540685">
    <property type="component" value="Unassembled WGS sequence"/>
</dbReference>
<evidence type="ECO:0008006" key="3">
    <source>
        <dbReference type="Google" id="ProtNLM"/>
    </source>
</evidence>
<name>A0A7W9IBA2_9ACTN</name>
<reference evidence="1 2" key="1">
    <citation type="submission" date="2020-08" db="EMBL/GenBank/DDBJ databases">
        <title>Sequencing the genomes of 1000 actinobacteria strains.</title>
        <authorList>
            <person name="Klenk H.-P."/>
        </authorList>
    </citation>
    <scope>NUCLEOTIDE SEQUENCE [LARGE SCALE GENOMIC DNA]</scope>
    <source>
        <strain evidence="1 2">DSM 46887</strain>
    </source>
</reference>
<dbReference type="SUPFAM" id="SSF55469">
    <property type="entry name" value="FMN-dependent nitroreductase-like"/>
    <property type="match status" value="1"/>
</dbReference>
<dbReference type="EMBL" id="JACHMP010000001">
    <property type="protein sequence ID" value="MBB5817567.1"/>
    <property type="molecule type" value="Genomic_DNA"/>
</dbReference>
<accession>A0A7W9IBA2</accession>
<dbReference type="InterPro" id="IPR000415">
    <property type="entry name" value="Nitroreductase-like"/>
</dbReference>
<organism evidence="1 2">
    <name type="scientific">Streptosporangium becharense</name>
    <dbReference type="NCBI Taxonomy" id="1816182"/>
    <lineage>
        <taxon>Bacteria</taxon>
        <taxon>Bacillati</taxon>
        <taxon>Actinomycetota</taxon>
        <taxon>Actinomycetes</taxon>
        <taxon>Streptosporangiales</taxon>
        <taxon>Streptosporangiaceae</taxon>
        <taxon>Streptosporangium</taxon>
    </lineage>
</organism>
<proteinExistence type="predicted"/>
<dbReference type="Gene3D" id="3.40.109.10">
    <property type="entry name" value="NADH Oxidase"/>
    <property type="match status" value="1"/>
</dbReference>
<dbReference type="RefSeq" id="WP_184540701.1">
    <property type="nucleotide sequence ID" value="NZ_JACHMP010000001.1"/>
</dbReference>
<evidence type="ECO:0000313" key="2">
    <source>
        <dbReference type="Proteomes" id="UP000540685"/>
    </source>
</evidence>
<dbReference type="GO" id="GO:0016491">
    <property type="term" value="F:oxidoreductase activity"/>
    <property type="evidence" value="ECO:0007669"/>
    <property type="project" value="InterPro"/>
</dbReference>
<dbReference type="AlphaFoldDB" id="A0A7W9IBA2"/>
<protein>
    <recommendedName>
        <fullName evidence="3">Nitroreductase</fullName>
    </recommendedName>
</protein>
<gene>
    <name evidence="1" type="ORF">F4562_000629</name>
</gene>
<keyword evidence="2" id="KW-1185">Reference proteome</keyword>
<comment type="caution">
    <text evidence="1">The sequence shown here is derived from an EMBL/GenBank/DDBJ whole genome shotgun (WGS) entry which is preliminary data.</text>
</comment>